<name>A0A2A6DY03_9BACL</name>
<dbReference type="InterPro" id="IPR021598">
    <property type="entry name" value="DUF3221"/>
</dbReference>
<feature type="chain" id="PRO_5013150938" description="Bacterial spore germination immunoglobulin-like domain-containing protein" evidence="2">
    <location>
        <begin position="21"/>
        <end position="308"/>
    </location>
</feature>
<protein>
    <recommendedName>
        <fullName evidence="3">Bacterial spore germination immunoglobulin-like domain-containing protein</fullName>
    </recommendedName>
</protein>
<evidence type="ECO:0000256" key="1">
    <source>
        <dbReference type="SAM" id="MobiDB-lite"/>
    </source>
</evidence>
<evidence type="ECO:0000259" key="3">
    <source>
        <dbReference type="Pfam" id="PF10648"/>
    </source>
</evidence>
<evidence type="ECO:0000256" key="2">
    <source>
        <dbReference type="SAM" id="SignalP"/>
    </source>
</evidence>
<feature type="signal peptide" evidence="2">
    <location>
        <begin position="1"/>
        <end position="20"/>
    </location>
</feature>
<feature type="compositionally biased region" description="Low complexity" evidence="1">
    <location>
        <begin position="25"/>
        <end position="42"/>
    </location>
</feature>
<dbReference type="InterPro" id="IPR018911">
    <property type="entry name" value="Gmad2_Ig-like_dom"/>
</dbReference>
<sequence>MRPRTALMAVLMLMMPPAFASCRPDAIPSGGTTPAGTPTAEARPNDQAQASVVFDDGFVTAVDADNRRFLVARAAGDPPQVRAAWFRVAAEAAAAFETVALGRRVRVWSREPLRESLPEQGLASKIEILPDAPAPDGWVSRQAAVAAALADAGGAGADSRALLAVADAVLALEEQLWTVRLVRIDDALRVTEVSVDAADGRIIRLKNQAFRIFEPRPSDAVGSSFVVRGKARVFEATFNWELEDGHNLLASGHEMTDAGAPGWGNFAFQVRYEQPTNAHLGLILFVHSAKDGSRDHELILPLKAADFR</sequence>
<feature type="domain" description="Bacterial spore germination immunoglobulin-like" evidence="3">
    <location>
        <begin position="211"/>
        <end position="293"/>
    </location>
</feature>
<evidence type="ECO:0000313" key="4">
    <source>
        <dbReference type="EMBL" id="PDO09770.1"/>
    </source>
</evidence>
<accession>A0A2A6DY03</accession>
<dbReference type="PROSITE" id="PS51257">
    <property type="entry name" value="PROKAR_LIPOPROTEIN"/>
    <property type="match status" value="1"/>
</dbReference>
<keyword evidence="2" id="KW-0732">Signal</keyword>
<dbReference type="EMBL" id="MOXJ01000028">
    <property type="protein sequence ID" value="PDO09770.1"/>
    <property type="molecule type" value="Genomic_DNA"/>
</dbReference>
<dbReference type="Proteomes" id="UP000243688">
    <property type="component" value="Unassembled WGS sequence"/>
</dbReference>
<dbReference type="Pfam" id="PF11518">
    <property type="entry name" value="DUF3221"/>
    <property type="match status" value="1"/>
</dbReference>
<comment type="caution">
    <text evidence="4">The sequence shown here is derived from an EMBL/GenBank/DDBJ whole genome shotgun (WGS) entry which is preliminary data.</text>
</comment>
<evidence type="ECO:0000313" key="5">
    <source>
        <dbReference type="Proteomes" id="UP000243688"/>
    </source>
</evidence>
<reference evidence="4 5" key="1">
    <citation type="submission" date="2016-12" db="EMBL/GenBank/DDBJ databases">
        <title>Candidatus Reconcilibacillus cellulovorans genome.</title>
        <authorList>
            <person name="Kolinko S."/>
            <person name="Wu Y.-W."/>
            <person name="Tachea F."/>
            <person name="Denzel E."/>
            <person name="Hiras J."/>
            <person name="Baecker N."/>
            <person name="Chan L.J."/>
            <person name="Eichorst S.A."/>
            <person name="Frey D."/>
            <person name="Adams P.D."/>
            <person name="Pray T."/>
            <person name="Tanjore D."/>
            <person name="Petzold C.J."/>
            <person name="Gladden J.M."/>
            <person name="Simmons B.A."/>
            <person name="Singer S.W."/>
        </authorList>
    </citation>
    <scope>NUCLEOTIDE SEQUENCE [LARGE SCALE GENOMIC DNA]</scope>
    <source>
        <strain evidence="4">JTherm</strain>
    </source>
</reference>
<dbReference type="AlphaFoldDB" id="A0A2A6DY03"/>
<dbReference type="Pfam" id="PF10648">
    <property type="entry name" value="Gmad2"/>
    <property type="match status" value="1"/>
</dbReference>
<proteinExistence type="predicted"/>
<feature type="region of interest" description="Disordered" evidence="1">
    <location>
        <begin position="25"/>
        <end position="47"/>
    </location>
</feature>
<organism evidence="4 5">
    <name type="scientific">Candidatus Reconcilbacillus cellulovorans</name>
    <dbReference type="NCBI Taxonomy" id="1906605"/>
    <lineage>
        <taxon>Bacteria</taxon>
        <taxon>Bacillati</taxon>
        <taxon>Bacillota</taxon>
        <taxon>Bacilli</taxon>
        <taxon>Bacillales</taxon>
        <taxon>Paenibacillaceae</taxon>
        <taxon>Candidatus Reconcilbacillus</taxon>
    </lineage>
</organism>
<gene>
    <name evidence="4" type="ORF">BLM47_10830</name>
</gene>